<keyword evidence="1" id="KW-1133">Transmembrane helix</keyword>
<dbReference type="Proteomes" id="UP000824037">
    <property type="component" value="Unassembled WGS sequence"/>
</dbReference>
<gene>
    <name evidence="2" type="ORF">H9815_20265</name>
</gene>
<proteinExistence type="predicted"/>
<keyword evidence="1" id="KW-0812">Transmembrane</keyword>
<protein>
    <submittedName>
        <fullName evidence="2">Uncharacterized protein</fullName>
    </submittedName>
</protein>
<reference evidence="2" key="1">
    <citation type="journal article" date="2021" name="PeerJ">
        <title>Extensive microbial diversity within the chicken gut microbiome revealed by metagenomics and culture.</title>
        <authorList>
            <person name="Gilroy R."/>
            <person name="Ravi A."/>
            <person name="Getino M."/>
            <person name="Pursley I."/>
            <person name="Horton D.L."/>
            <person name="Alikhan N.F."/>
            <person name="Baker D."/>
            <person name="Gharbi K."/>
            <person name="Hall N."/>
            <person name="Watson M."/>
            <person name="Adriaenssens E.M."/>
            <person name="Foster-Nyarko E."/>
            <person name="Jarju S."/>
            <person name="Secka A."/>
            <person name="Antonio M."/>
            <person name="Oren A."/>
            <person name="Chaudhuri R.R."/>
            <person name="La Ragione R."/>
            <person name="Hildebrand F."/>
            <person name="Pallen M.J."/>
        </authorList>
    </citation>
    <scope>NUCLEOTIDE SEQUENCE</scope>
    <source>
        <strain evidence="2">ChiGjej4B4-7305</strain>
    </source>
</reference>
<reference evidence="2" key="2">
    <citation type="submission" date="2021-04" db="EMBL/GenBank/DDBJ databases">
        <authorList>
            <person name="Gilroy R."/>
        </authorList>
    </citation>
    <scope>NUCLEOTIDE SEQUENCE</scope>
    <source>
        <strain evidence="2">ChiGjej4B4-7305</strain>
    </source>
</reference>
<evidence type="ECO:0000313" key="3">
    <source>
        <dbReference type="Proteomes" id="UP000824037"/>
    </source>
</evidence>
<name>A0A9D2EII8_9MICO</name>
<comment type="caution">
    <text evidence="2">The sequence shown here is derived from an EMBL/GenBank/DDBJ whole genome shotgun (WGS) entry which is preliminary data.</text>
</comment>
<sequence>MSSSLLTFATESGEHAAQGLSPIGFGVVTFAILVSLLLATLALRSLNTRHRKR</sequence>
<dbReference type="AlphaFoldDB" id="A0A9D2EII8"/>
<keyword evidence="1" id="KW-0472">Membrane</keyword>
<accession>A0A9D2EII8</accession>
<evidence type="ECO:0000313" key="2">
    <source>
        <dbReference type="EMBL" id="HIZ38118.1"/>
    </source>
</evidence>
<feature type="transmembrane region" description="Helical" evidence="1">
    <location>
        <begin position="20"/>
        <end position="43"/>
    </location>
</feature>
<organism evidence="2 3">
    <name type="scientific">Candidatus Ruania gallistercoris</name>
    <dbReference type="NCBI Taxonomy" id="2838746"/>
    <lineage>
        <taxon>Bacteria</taxon>
        <taxon>Bacillati</taxon>
        <taxon>Actinomycetota</taxon>
        <taxon>Actinomycetes</taxon>
        <taxon>Micrococcales</taxon>
        <taxon>Ruaniaceae</taxon>
        <taxon>Ruania</taxon>
    </lineage>
</organism>
<dbReference type="EMBL" id="DXBY01000344">
    <property type="protein sequence ID" value="HIZ38118.1"/>
    <property type="molecule type" value="Genomic_DNA"/>
</dbReference>
<evidence type="ECO:0000256" key="1">
    <source>
        <dbReference type="SAM" id="Phobius"/>
    </source>
</evidence>